<comment type="caution">
    <text evidence="1">The sequence shown here is derived from an EMBL/GenBank/DDBJ whole genome shotgun (WGS) entry which is preliminary data.</text>
</comment>
<protein>
    <submittedName>
        <fullName evidence="1">Uncharacterized protein</fullName>
    </submittedName>
</protein>
<proteinExistence type="predicted"/>
<reference evidence="1 3" key="1">
    <citation type="submission" date="2019-05" db="EMBL/GenBank/DDBJ databases">
        <title>Mumia sp. nov., isolated from the intestinal contents of plateau pika (Ochotona curzoniae) in the Qinghai-Tibet plateau of China.</title>
        <authorList>
            <person name="Tian Z."/>
        </authorList>
    </citation>
    <scope>NUCLEOTIDE SEQUENCE [LARGE SCALE GENOMIC DNA]</scope>
    <source>
        <strain evidence="3">527</strain>
        <strain evidence="1">Z527</strain>
    </source>
</reference>
<evidence type="ECO:0000313" key="3">
    <source>
        <dbReference type="Proteomes" id="UP000306740"/>
    </source>
</evidence>
<sequence>MADPWAILLVHFSDDDTEPFEKSWYEELFTRAGAGKWGLYDWFRDNSHGRADLTGSKVFGWYKLDMKASEYTGSGENQKGRRDLIRAAKQKARDAGVAVDDFVGTVVVLNTGADLFGGSEGAVGGDDGADEALSGLAVGVQAQEMCHVYGLKHSKQLGSPDLEYGDPWDMMSGLTPFASANPTLPAVTPRGDSVYPIGPGLNAANMWSRGWLDESRTWVPAGESVSEEIQLRPLHRRDLDGYLAARFADLLIEFRVPERWDAGIPRACVLVHEFNEGCSWLVADSSGKFEWTAGSRSGIDGFPSSPPPGIDLGTVRFSVDQIDVEAQTATLTLVRRPGRGAEQYFPEWWPKKRQPWLEERVTYGDSLLITPTDVLRIPETSVLRGVIDGISLANRSVDGTEVQRLGRVIDAADTVVFHSPRSQGPR</sequence>
<dbReference type="AlphaFoldDB" id="A0A5C4MI68"/>
<evidence type="ECO:0000313" key="2">
    <source>
        <dbReference type="EMBL" id="TNC51027.1"/>
    </source>
</evidence>
<accession>A0A5C4MI68</accession>
<dbReference type="OrthoDB" id="275270at2"/>
<dbReference type="RefSeq" id="WP_139105148.1">
    <property type="nucleotide sequence ID" value="NZ_VDFR01000010.1"/>
</dbReference>
<evidence type="ECO:0000313" key="1">
    <source>
        <dbReference type="EMBL" id="TNC44657.1"/>
    </source>
</evidence>
<name>A0A5C4MI68_9ACTN</name>
<dbReference type="EMBL" id="VDFR01000010">
    <property type="protein sequence ID" value="TNC51027.1"/>
    <property type="molecule type" value="Genomic_DNA"/>
</dbReference>
<organism evidence="1 3">
    <name type="scientific">Mumia zhuanghuii</name>
    <dbReference type="NCBI Taxonomy" id="2585211"/>
    <lineage>
        <taxon>Bacteria</taxon>
        <taxon>Bacillati</taxon>
        <taxon>Actinomycetota</taxon>
        <taxon>Actinomycetes</taxon>
        <taxon>Propionibacteriales</taxon>
        <taxon>Nocardioidaceae</taxon>
        <taxon>Mumia</taxon>
    </lineage>
</organism>
<dbReference type="Proteomes" id="UP000306740">
    <property type="component" value="Unassembled WGS sequence"/>
</dbReference>
<dbReference type="EMBL" id="VDFR01000072">
    <property type="protein sequence ID" value="TNC44657.1"/>
    <property type="molecule type" value="Genomic_DNA"/>
</dbReference>
<gene>
    <name evidence="2" type="ORF">FHE65_02325</name>
    <name evidence="1" type="ORF">FHE65_16530</name>
</gene>